<feature type="compositionally biased region" description="Low complexity" evidence="2">
    <location>
        <begin position="71"/>
        <end position="89"/>
    </location>
</feature>
<dbReference type="OrthoDB" id="273818at2759"/>
<feature type="compositionally biased region" description="Basic and acidic residues" evidence="2">
    <location>
        <begin position="90"/>
        <end position="101"/>
    </location>
</feature>
<feature type="region of interest" description="Disordered" evidence="2">
    <location>
        <begin position="62"/>
        <end position="101"/>
    </location>
</feature>
<dbReference type="Gene3D" id="1.10.287.1490">
    <property type="match status" value="1"/>
</dbReference>
<reference evidence="3 4" key="1">
    <citation type="submission" date="2015-07" db="EMBL/GenBank/DDBJ databases">
        <title>High-quality genome of monoxenous trypanosomatid Leptomonas pyrrhocoris.</title>
        <authorList>
            <person name="Flegontov P."/>
            <person name="Butenko A."/>
            <person name="Firsov S."/>
            <person name="Vlcek C."/>
            <person name="Logacheva M.D."/>
            <person name="Field M."/>
            <person name="Filatov D."/>
            <person name="Flegontova O."/>
            <person name="Gerasimov E."/>
            <person name="Jackson A.P."/>
            <person name="Kelly S."/>
            <person name="Opperdoes F."/>
            <person name="O'Reilly A."/>
            <person name="Votypka J."/>
            <person name="Yurchenko V."/>
            <person name="Lukes J."/>
        </authorList>
    </citation>
    <scope>NUCLEOTIDE SEQUENCE [LARGE SCALE GENOMIC DNA]</scope>
    <source>
        <strain evidence="3">H10</strain>
    </source>
</reference>
<organism evidence="3 4">
    <name type="scientific">Leptomonas pyrrhocoris</name>
    <name type="common">Firebug parasite</name>
    <dbReference type="NCBI Taxonomy" id="157538"/>
    <lineage>
        <taxon>Eukaryota</taxon>
        <taxon>Discoba</taxon>
        <taxon>Euglenozoa</taxon>
        <taxon>Kinetoplastea</taxon>
        <taxon>Metakinetoplastina</taxon>
        <taxon>Trypanosomatida</taxon>
        <taxon>Trypanosomatidae</taxon>
        <taxon>Leishmaniinae</taxon>
        <taxon>Leptomonas</taxon>
    </lineage>
</organism>
<feature type="compositionally biased region" description="Polar residues" evidence="2">
    <location>
        <begin position="669"/>
        <end position="678"/>
    </location>
</feature>
<gene>
    <name evidence="3" type="ORF">ABB37_05662</name>
</gene>
<feature type="coiled-coil region" evidence="1">
    <location>
        <begin position="226"/>
        <end position="309"/>
    </location>
</feature>
<feature type="region of interest" description="Disordered" evidence="2">
    <location>
        <begin position="456"/>
        <end position="479"/>
    </location>
</feature>
<feature type="region of interest" description="Disordered" evidence="2">
    <location>
        <begin position="128"/>
        <end position="153"/>
    </location>
</feature>
<evidence type="ECO:0000256" key="1">
    <source>
        <dbReference type="SAM" id="Coils"/>
    </source>
</evidence>
<evidence type="ECO:0000313" key="3">
    <source>
        <dbReference type="EMBL" id="KPA79158.1"/>
    </source>
</evidence>
<feature type="region of interest" description="Disordered" evidence="2">
    <location>
        <begin position="918"/>
        <end position="945"/>
    </location>
</feature>
<evidence type="ECO:0000313" key="4">
    <source>
        <dbReference type="Proteomes" id="UP000037923"/>
    </source>
</evidence>
<dbReference type="PANTHER" id="PTHR45615:SF66">
    <property type="entry name" value="CARD DOMAIN-CONTAINING PROTEIN"/>
    <property type="match status" value="1"/>
</dbReference>
<feature type="compositionally biased region" description="Low complexity" evidence="2">
    <location>
        <begin position="990"/>
        <end position="1005"/>
    </location>
</feature>
<feature type="region of interest" description="Disordered" evidence="2">
    <location>
        <begin position="965"/>
        <end position="1005"/>
    </location>
</feature>
<dbReference type="VEuPathDB" id="TriTrypDB:LpyrH10_11_1270"/>
<dbReference type="AlphaFoldDB" id="A0A0N0VEZ5"/>
<keyword evidence="4" id="KW-1185">Reference proteome</keyword>
<evidence type="ECO:0000256" key="2">
    <source>
        <dbReference type="SAM" id="MobiDB-lite"/>
    </source>
</evidence>
<keyword evidence="1" id="KW-0175">Coiled coil</keyword>
<feature type="region of interest" description="Disordered" evidence="2">
    <location>
        <begin position="762"/>
        <end position="820"/>
    </location>
</feature>
<dbReference type="PANTHER" id="PTHR45615">
    <property type="entry name" value="MYOSIN HEAVY CHAIN, NON-MUSCLE"/>
    <property type="match status" value="1"/>
</dbReference>
<protein>
    <submittedName>
        <fullName evidence="3">Actin-interacting protein-like protein</fullName>
    </submittedName>
</protein>
<sequence length="1005" mass="111151">MYRELHQRKFASLHEELDFLRRDFVASRRTLALLHEDNVRLERELISRAREVAELHEKVEQAYREADEGTQRPTSSSLRSSRQTSLTYRNRSDSARQRQRDAYDAPVLGVATTIEKEEAVEQRAAVSADAAVEGANSTKEETEEKDAFSLEHPYSTRNISSSSALARSATALWSNPSRKTHTPLALYAKAMGTKKLSNASAGEDGVDLQELIRDLRANLARRDTSLNEAQMELAALQHDQQGLRTAVSDAQAELLQAKQQRDQLQHEVTSLEEKKGALEKELETCRSQMQQLMKEKDSLQSRLTTAELLYEHTGARDEGGAGAFAADVDAAQGEEGASLSPPSSSGRYLRDQLQLYRSKWQAAEDENDHLNKRLSQLQRQLVSRGIDTAAATTSDLASPATAAEGTMNDPTCLEVAAQQRAEHGLELEVLRRQHQEQLQLHAEEIQRLQRRLDRAQENASFHEDQLRQQRQDDTRQHRSEVQVLQTQLRTAQGELVKAQQDREHLARQLRRSTEQETTLEVLRGQVNQLKQRLGEVGAELAQVRGREKEMSLNIQRERMARAKAEHDVETTQDALTREQKEAHYLQEEVKLLREQLGVEEASVTPHEGTHRVSSPFAADAVGESARRPYVKASVDGGDAAALASELKGYVSLMRVNTSLQRRIEELESQVATRTSQPQGEPPKSAPSPAPPAVLASTTVELEQRSEIVRLNAALATALQSQRELLSSCAETEKDRRLLAEDNVTLASGVELLEKQLRKLRAAVVADRAHSRRRETSEQRKRHLSKQHSTDDKGKEKKAPAQQHADLPVSPWYTLPSPTEESRLRQRLQAARAQDQIVLHDALLKTHPAPSPSRPLGVHSHRIASDMRLHNLCCRWCHPSTTSPQPGFCCQPHDVDPPPSSIPSLTGSCCHTAERAHDGASPASLSAKEATTTSSAPSGPKDTHATTGNAAATLTALAVVSVSGPASAAQPPCAAPSTPPHSPRRQIHGSVLPPVYYPPLVLKGPA</sequence>
<feature type="coiled-coil region" evidence="1">
    <location>
        <begin position="353"/>
        <end position="380"/>
    </location>
</feature>
<accession>A0A0N0VEZ5</accession>
<feature type="compositionally biased region" description="Pro residues" evidence="2">
    <location>
        <begin position="679"/>
        <end position="691"/>
    </location>
</feature>
<dbReference type="OMA" id="LYRSKWQ"/>
<dbReference type="Proteomes" id="UP000037923">
    <property type="component" value="Unassembled WGS sequence"/>
</dbReference>
<name>A0A0N0VEZ5_LEPPY</name>
<feature type="region of interest" description="Disordered" evidence="2">
    <location>
        <begin position="667"/>
        <end position="692"/>
    </location>
</feature>
<dbReference type="GeneID" id="26905952"/>
<dbReference type="EMBL" id="LGTL01000011">
    <property type="protein sequence ID" value="KPA79158.1"/>
    <property type="molecule type" value="Genomic_DNA"/>
</dbReference>
<dbReference type="RefSeq" id="XP_015657597.1">
    <property type="nucleotide sequence ID" value="XM_015803772.1"/>
</dbReference>
<feature type="compositionally biased region" description="Basic and acidic residues" evidence="2">
    <location>
        <begin position="138"/>
        <end position="149"/>
    </location>
</feature>
<feature type="compositionally biased region" description="Basic and acidic residues" evidence="2">
    <location>
        <begin position="787"/>
        <end position="798"/>
    </location>
</feature>
<proteinExistence type="predicted"/>
<comment type="caution">
    <text evidence="3">The sequence shown here is derived from an EMBL/GenBank/DDBJ whole genome shotgun (WGS) entry which is preliminary data.</text>
</comment>